<dbReference type="SUPFAM" id="SSF56112">
    <property type="entry name" value="Protein kinase-like (PK-like)"/>
    <property type="match status" value="1"/>
</dbReference>
<reference evidence="8" key="2">
    <citation type="submission" date="2023-05" db="EMBL/GenBank/DDBJ databases">
        <authorList>
            <consortium name="Lawrence Berkeley National Laboratory"/>
            <person name="Steindorff A."/>
            <person name="Hensen N."/>
            <person name="Bonometti L."/>
            <person name="Westerberg I."/>
            <person name="Brannstrom I.O."/>
            <person name="Guillou S."/>
            <person name="Cros-Aarteil S."/>
            <person name="Calhoun S."/>
            <person name="Haridas S."/>
            <person name="Kuo A."/>
            <person name="Mondo S."/>
            <person name="Pangilinan J."/>
            <person name="Riley R."/>
            <person name="Labutti K."/>
            <person name="Andreopoulos B."/>
            <person name="Lipzen A."/>
            <person name="Chen C."/>
            <person name="Yanf M."/>
            <person name="Daum C."/>
            <person name="Ng V."/>
            <person name="Clum A."/>
            <person name="Ohm R."/>
            <person name="Martin F."/>
            <person name="Silar P."/>
            <person name="Natvig D."/>
            <person name="Lalanne C."/>
            <person name="Gautier V."/>
            <person name="Ament-Velasquez S.L."/>
            <person name="Kruys A."/>
            <person name="Hutchinson M.I."/>
            <person name="Powell A.J."/>
            <person name="Barry K."/>
            <person name="Miller A.N."/>
            <person name="Grigoriev I.V."/>
            <person name="Debuchy R."/>
            <person name="Gladieux P."/>
            <person name="Thoren M.H."/>
            <person name="Johannesson H."/>
        </authorList>
    </citation>
    <scope>NUCLEOTIDE SEQUENCE</scope>
    <source>
        <strain evidence="8">CBS 123565</strain>
    </source>
</reference>
<evidence type="ECO:0000256" key="1">
    <source>
        <dbReference type="ARBA" id="ARBA00022527"/>
    </source>
</evidence>
<dbReference type="GO" id="GO:0005634">
    <property type="term" value="C:nucleus"/>
    <property type="evidence" value="ECO:0007669"/>
    <property type="project" value="TreeGrafter"/>
</dbReference>
<dbReference type="InterPro" id="IPR017441">
    <property type="entry name" value="Protein_kinase_ATP_BS"/>
</dbReference>
<sequence length="394" mass="43943">MSAPLYHCGIDAEPLHRYQPGGYHPLGLGDFLKAGRYQVLHKLGWGGYSTTWAAKDHKKDRYVAVKIIVSETKHKRELEVLRAMSALPRHHPGWSHVNQMLDSFTLAGPNGTHDCLVLELLGPSVADIVELYCKDDRLSASLAKSFASQAMQGLDFLACHNIGHGDIHTRNLAITVPGLESLDEKGFFERFGSPYASPVTRLDGECLMSNVPSHIVQPASSRMKDILLSSPTIKVIDFGEAFFKDSVPDTLHTPLSVRAPEVIFGDPFDCRVDMWSAGCLLFELVTGQPPFDVTMITPPLLVQQMMEFATDGLPPRWQGKWQAMQEGLSHSDEEDTYTLQGWLEEVYFDDCKHSDFTRDDIAKVGKLIERLLKFEPSLRATASDVLADAWFEQG</sequence>
<reference evidence="8" key="1">
    <citation type="journal article" date="2023" name="Mol. Phylogenet. Evol.">
        <title>Genome-scale phylogeny and comparative genomics of the fungal order Sordariales.</title>
        <authorList>
            <person name="Hensen N."/>
            <person name="Bonometti L."/>
            <person name="Westerberg I."/>
            <person name="Brannstrom I.O."/>
            <person name="Guillou S."/>
            <person name="Cros-Aarteil S."/>
            <person name="Calhoun S."/>
            <person name="Haridas S."/>
            <person name="Kuo A."/>
            <person name="Mondo S."/>
            <person name="Pangilinan J."/>
            <person name="Riley R."/>
            <person name="LaButti K."/>
            <person name="Andreopoulos B."/>
            <person name="Lipzen A."/>
            <person name="Chen C."/>
            <person name="Yan M."/>
            <person name="Daum C."/>
            <person name="Ng V."/>
            <person name="Clum A."/>
            <person name="Steindorff A."/>
            <person name="Ohm R.A."/>
            <person name="Martin F."/>
            <person name="Silar P."/>
            <person name="Natvig D.O."/>
            <person name="Lalanne C."/>
            <person name="Gautier V."/>
            <person name="Ament-Velasquez S.L."/>
            <person name="Kruys A."/>
            <person name="Hutchinson M.I."/>
            <person name="Powell A.J."/>
            <person name="Barry K."/>
            <person name="Miller A.N."/>
            <person name="Grigoriev I.V."/>
            <person name="Debuchy R."/>
            <person name="Gladieux P."/>
            <person name="Hiltunen Thoren M."/>
            <person name="Johannesson H."/>
        </authorList>
    </citation>
    <scope>NUCLEOTIDE SEQUENCE</scope>
    <source>
        <strain evidence="8">CBS 123565</strain>
    </source>
</reference>
<keyword evidence="1" id="KW-0723">Serine/threonine-protein kinase</keyword>
<dbReference type="AlphaFoldDB" id="A0AAN6UBY0"/>
<evidence type="ECO:0000313" key="8">
    <source>
        <dbReference type="EMBL" id="KAK4129914.1"/>
    </source>
</evidence>
<feature type="binding site" evidence="6">
    <location>
        <position position="66"/>
    </location>
    <ligand>
        <name>ATP</name>
        <dbReference type="ChEBI" id="CHEBI:30616"/>
    </ligand>
</feature>
<dbReference type="PANTHER" id="PTHR45646:SF11">
    <property type="entry name" value="SERINE_THREONINE-PROTEIN KINASE DOA"/>
    <property type="match status" value="1"/>
</dbReference>
<dbReference type="PROSITE" id="PS50011">
    <property type="entry name" value="PROTEIN_KINASE_DOM"/>
    <property type="match status" value="1"/>
</dbReference>
<keyword evidence="4 8" id="KW-0418">Kinase</keyword>
<dbReference type="GO" id="GO:0043484">
    <property type="term" value="P:regulation of RNA splicing"/>
    <property type="evidence" value="ECO:0007669"/>
    <property type="project" value="TreeGrafter"/>
</dbReference>
<evidence type="ECO:0000256" key="3">
    <source>
        <dbReference type="ARBA" id="ARBA00022741"/>
    </source>
</evidence>
<gene>
    <name evidence="8" type="ORF">BT67DRAFT_446203</name>
</gene>
<evidence type="ECO:0000256" key="4">
    <source>
        <dbReference type="ARBA" id="ARBA00022777"/>
    </source>
</evidence>
<dbReference type="InterPro" id="IPR011009">
    <property type="entry name" value="Kinase-like_dom_sf"/>
</dbReference>
<dbReference type="EMBL" id="MU853448">
    <property type="protein sequence ID" value="KAK4129914.1"/>
    <property type="molecule type" value="Genomic_DNA"/>
</dbReference>
<dbReference type="Gene3D" id="1.10.510.10">
    <property type="entry name" value="Transferase(Phosphotransferase) domain 1"/>
    <property type="match status" value="1"/>
</dbReference>
<accession>A0AAN6UBY0</accession>
<keyword evidence="5 6" id="KW-0067">ATP-binding</keyword>
<dbReference type="PROSITE" id="PS00107">
    <property type="entry name" value="PROTEIN_KINASE_ATP"/>
    <property type="match status" value="1"/>
</dbReference>
<evidence type="ECO:0000256" key="5">
    <source>
        <dbReference type="ARBA" id="ARBA00022840"/>
    </source>
</evidence>
<evidence type="ECO:0000259" key="7">
    <source>
        <dbReference type="PROSITE" id="PS50011"/>
    </source>
</evidence>
<dbReference type="Gene3D" id="3.30.200.20">
    <property type="entry name" value="Phosphorylase Kinase, domain 1"/>
    <property type="match status" value="1"/>
</dbReference>
<dbReference type="Pfam" id="PF00069">
    <property type="entry name" value="Pkinase"/>
    <property type="match status" value="2"/>
</dbReference>
<keyword evidence="3 6" id="KW-0547">Nucleotide-binding</keyword>
<protein>
    <submittedName>
        <fullName evidence="8">Kinase-like protein</fullName>
    </submittedName>
</protein>
<keyword evidence="2" id="KW-0808">Transferase</keyword>
<keyword evidence="9" id="KW-1185">Reference proteome</keyword>
<evidence type="ECO:0000256" key="6">
    <source>
        <dbReference type="PROSITE-ProRule" id="PRU10141"/>
    </source>
</evidence>
<organism evidence="8 9">
    <name type="scientific">Trichocladium antarcticum</name>
    <dbReference type="NCBI Taxonomy" id="1450529"/>
    <lineage>
        <taxon>Eukaryota</taxon>
        <taxon>Fungi</taxon>
        <taxon>Dikarya</taxon>
        <taxon>Ascomycota</taxon>
        <taxon>Pezizomycotina</taxon>
        <taxon>Sordariomycetes</taxon>
        <taxon>Sordariomycetidae</taxon>
        <taxon>Sordariales</taxon>
        <taxon>Chaetomiaceae</taxon>
        <taxon>Trichocladium</taxon>
    </lineage>
</organism>
<dbReference type="PANTHER" id="PTHR45646">
    <property type="entry name" value="SERINE/THREONINE-PROTEIN KINASE DOA-RELATED"/>
    <property type="match status" value="1"/>
</dbReference>
<proteinExistence type="predicted"/>
<name>A0AAN6UBY0_9PEZI</name>
<evidence type="ECO:0000313" key="9">
    <source>
        <dbReference type="Proteomes" id="UP001304895"/>
    </source>
</evidence>
<dbReference type="Proteomes" id="UP001304895">
    <property type="component" value="Unassembled WGS sequence"/>
</dbReference>
<feature type="domain" description="Protein kinase" evidence="7">
    <location>
        <begin position="37"/>
        <end position="391"/>
    </location>
</feature>
<dbReference type="GO" id="GO:0004674">
    <property type="term" value="F:protein serine/threonine kinase activity"/>
    <property type="evidence" value="ECO:0007669"/>
    <property type="project" value="UniProtKB-KW"/>
</dbReference>
<dbReference type="GO" id="GO:0005524">
    <property type="term" value="F:ATP binding"/>
    <property type="evidence" value="ECO:0007669"/>
    <property type="project" value="UniProtKB-UniRule"/>
</dbReference>
<comment type="caution">
    <text evidence="8">The sequence shown here is derived from an EMBL/GenBank/DDBJ whole genome shotgun (WGS) entry which is preliminary data.</text>
</comment>
<dbReference type="InterPro" id="IPR000719">
    <property type="entry name" value="Prot_kinase_dom"/>
</dbReference>
<evidence type="ECO:0000256" key="2">
    <source>
        <dbReference type="ARBA" id="ARBA00022679"/>
    </source>
</evidence>
<dbReference type="InterPro" id="IPR051175">
    <property type="entry name" value="CLK_kinases"/>
</dbReference>